<accession>R0KR52</accession>
<keyword evidence="3" id="KW-1185">Reference proteome</keyword>
<protein>
    <submittedName>
        <fullName evidence="2">Uncharacterized protein</fullName>
    </submittedName>
</protein>
<dbReference type="EMBL" id="KB909286">
    <property type="protein sequence ID" value="EOB12692.1"/>
    <property type="molecule type" value="Genomic_DNA"/>
</dbReference>
<dbReference type="Proteomes" id="UP000016927">
    <property type="component" value="Unassembled WGS sequence"/>
</dbReference>
<evidence type="ECO:0000256" key="1">
    <source>
        <dbReference type="SAM" id="SignalP"/>
    </source>
</evidence>
<dbReference type="AlphaFoldDB" id="R0KR52"/>
<evidence type="ECO:0000313" key="2">
    <source>
        <dbReference type="EMBL" id="EOB12692.1"/>
    </source>
</evidence>
<keyword evidence="1" id="KW-0732">Signal</keyword>
<feature type="chain" id="PRO_5004343422" evidence="1">
    <location>
        <begin position="22"/>
        <end position="257"/>
    </location>
</feature>
<dbReference type="OrthoDB" id="2194601at2759"/>
<organism evidence="2 3">
    <name type="scientific">Nosema bombycis (strain CQ1 / CVCC 102059)</name>
    <name type="common">Microsporidian parasite</name>
    <name type="synonym">Pebrine of silkworm</name>
    <dbReference type="NCBI Taxonomy" id="578461"/>
    <lineage>
        <taxon>Eukaryota</taxon>
        <taxon>Fungi</taxon>
        <taxon>Fungi incertae sedis</taxon>
        <taxon>Microsporidia</taxon>
        <taxon>Nosematidae</taxon>
        <taxon>Nosema</taxon>
    </lineage>
</organism>
<dbReference type="HOGENOM" id="CLU_1082190_0_0_1"/>
<proteinExistence type="predicted"/>
<name>R0KR52_NOSB1</name>
<evidence type="ECO:0000313" key="3">
    <source>
        <dbReference type="Proteomes" id="UP000016927"/>
    </source>
</evidence>
<reference evidence="2 3" key="1">
    <citation type="journal article" date="2013" name="BMC Genomics">
        <title>Comparative genomics of parasitic silkworm microsporidia reveal an association between genome expansion and host adaptation.</title>
        <authorList>
            <person name="Pan G."/>
            <person name="Xu J."/>
            <person name="Li T."/>
            <person name="Xia Q."/>
            <person name="Liu S.L."/>
            <person name="Zhang G."/>
            <person name="Li S."/>
            <person name="Li C."/>
            <person name="Liu H."/>
            <person name="Yang L."/>
            <person name="Liu T."/>
            <person name="Zhang X."/>
            <person name="Wu Z."/>
            <person name="Fan W."/>
            <person name="Dang X."/>
            <person name="Xiang H."/>
            <person name="Tao M."/>
            <person name="Li Y."/>
            <person name="Hu J."/>
            <person name="Li Z."/>
            <person name="Lin L."/>
            <person name="Luo J."/>
            <person name="Geng L."/>
            <person name="Wang L."/>
            <person name="Long M."/>
            <person name="Wan Y."/>
            <person name="He N."/>
            <person name="Zhang Z."/>
            <person name="Lu C."/>
            <person name="Keeling P.J."/>
            <person name="Wang J."/>
            <person name="Xiang Z."/>
            <person name="Zhou Z."/>
        </authorList>
    </citation>
    <scope>NUCLEOTIDE SEQUENCE [LARGE SCALE GENOMIC DNA]</scope>
    <source>
        <strain evidence="3">CQ1 / CVCC 102059</strain>
    </source>
</reference>
<feature type="signal peptide" evidence="1">
    <location>
        <begin position="1"/>
        <end position="21"/>
    </location>
</feature>
<dbReference type="VEuPathDB" id="MicrosporidiaDB:NBO_378g0003"/>
<gene>
    <name evidence="2" type="ORF">NBO_378g0003</name>
</gene>
<sequence length="257" mass="29561">MIMCEIISLFVLLIAAGPTYNSIPVQEMPTDVMLADCLKKTGISLPPYCPQAPDLFPTIITPNTNQIPIQQHPMIPHPLPMQQPVHPAQFSPQPNPNCSNLSNAKLSTILKENPNARNQLVQFLEYSGVPPPWDQLLDFETTQHHQLPDPENMFRKIRNLLLKFDSIKNCIVEALLVIEKYIGRAKAYILEDLKDLKRYRTILKGILQKLCANPSAEAKNELFKRFYYIKCKAKEVENSFYKLRDWIIRITKCFKTL</sequence>